<dbReference type="EMBL" id="JAUDZG010000005">
    <property type="protein sequence ID" value="KAK3304823.1"/>
    <property type="molecule type" value="Genomic_DNA"/>
</dbReference>
<dbReference type="AlphaFoldDB" id="A0AAJ0GRI7"/>
<protein>
    <recommendedName>
        <fullName evidence="1">Azaphilone pigments biosynthesis cluster protein L N-terminal domain-containing protein</fullName>
    </recommendedName>
</protein>
<organism evidence="2 3">
    <name type="scientific">Chaetomium strumarium</name>
    <dbReference type="NCBI Taxonomy" id="1170767"/>
    <lineage>
        <taxon>Eukaryota</taxon>
        <taxon>Fungi</taxon>
        <taxon>Dikarya</taxon>
        <taxon>Ascomycota</taxon>
        <taxon>Pezizomycotina</taxon>
        <taxon>Sordariomycetes</taxon>
        <taxon>Sordariomycetidae</taxon>
        <taxon>Sordariales</taxon>
        <taxon>Chaetomiaceae</taxon>
        <taxon>Chaetomium</taxon>
    </lineage>
</organism>
<gene>
    <name evidence="2" type="ORF">B0T15DRAFT_486316</name>
</gene>
<reference evidence="2" key="2">
    <citation type="submission" date="2023-06" db="EMBL/GenBank/DDBJ databases">
        <authorList>
            <consortium name="Lawrence Berkeley National Laboratory"/>
            <person name="Mondo S.J."/>
            <person name="Hensen N."/>
            <person name="Bonometti L."/>
            <person name="Westerberg I."/>
            <person name="Brannstrom I.O."/>
            <person name="Guillou S."/>
            <person name="Cros-Aarteil S."/>
            <person name="Calhoun S."/>
            <person name="Haridas S."/>
            <person name="Kuo A."/>
            <person name="Pangilinan J."/>
            <person name="Riley R."/>
            <person name="Labutti K."/>
            <person name="Andreopoulos B."/>
            <person name="Lipzen A."/>
            <person name="Chen C."/>
            <person name="Yanf M."/>
            <person name="Daum C."/>
            <person name="Ng V."/>
            <person name="Clum A."/>
            <person name="Steindorff A."/>
            <person name="Ohm R."/>
            <person name="Martin F."/>
            <person name="Silar P."/>
            <person name="Natvig D."/>
            <person name="Lalanne C."/>
            <person name="Gautier V."/>
            <person name="Ament-Velasquez S.L."/>
            <person name="Kruys A."/>
            <person name="Hutchinson M.I."/>
            <person name="Powell A.J."/>
            <person name="Barry K."/>
            <person name="Miller A.N."/>
            <person name="Grigoriev I.V."/>
            <person name="Debuchy R."/>
            <person name="Gladieux P."/>
            <person name="Thoren M.H."/>
            <person name="Johannesson H."/>
        </authorList>
    </citation>
    <scope>NUCLEOTIDE SEQUENCE</scope>
    <source>
        <strain evidence="2">CBS 333.67</strain>
    </source>
</reference>
<feature type="domain" description="Azaphilone pigments biosynthesis cluster protein L N-terminal" evidence="1">
    <location>
        <begin position="1"/>
        <end position="176"/>
    </location>
</feature>
<dbReference type="RefSeq" id="XP_062720603.1">
    <property type="nucleotide sequence ID" value="XM_062866346.1"/>
</dbReference>
<dbReference type="InterPro" id="IPR031348">
    <property type="entry name" value="PigL_N"/>
</dbReference>
<evidence type="ECO:0000313" key="3">
    <source>
        <dbReference type="Proteomes" id="UP001273166"/>
    </source>
</evidence>
<sequence>MDPLSVAAGVVGIAASTAHCVRLLIADIRKIVDAPETLNSLTEDLLSKSLGETVVNQSRATTTACGESCNRFRTDLDRWTRHSEDGKLSLRDRAMVGFFKQGCVKSMSEQLQQCKITLTSVVCIATFYSSLQQTQEAEIVESMKAAKNQLAKVDAKLGALRLAKTEQDETEADRASAISQVAVEQTVLGESRKLLEELLSGIHTAAADARKDQARVVNNFGNLNEGMQIGEFHGTMSGITFGKK</sequence>
<dbReference type="GeneID" id="87885175"/>
<keyword evidence="3" id="KW-1185">Reference proteome</keyword>
<evidence type="ECO:0000259" key="1">
    <source>
        <dbReference type="Pfam" id="PF17111"/>
    </source>
</evidence>
<dbReference type="Proteomes" id="UP001273166">
    <property type="component" value="Unassembled WGS sequence"/>
</dbReference>
<accession>A0AAJ0GRI7</accession>
<comment type="caution">
    <text evidence="2">The sequence shown here is derived from an EMBL/GenBank/DDBJ whole genome shotgun (WGS) entry which is preliminary data.</text>
</comment>
<dbReference type="Pfam" id="PF17111">
    <property type="entry name" value="PigL_N"/>
    <property type="match status" value="1"/>
</dbReference>
<reference evidence="2" key="1">
    <citation type="journal article" date="2023" name="Mol. Phylogenet. Evol.">
        <title>Genome-scale phylogeny and comparative genomics of the fungal order Sordariales.</title>
        <authorList>
            <person name="Hensen N."/>
            <person name="Bonometti L."/>
            <person name="Westerberg I."/>
            <person name="Brannstrom I.O."/>
            <person name="Guillou S."/>
            <person name="Cros-Aarteil S."/>
            <person name="Calhoun S."/>
            <person name="Haridas S."/>
            <person name="Kuo A."/>
            <person name="Mondo S."/>
            <person name="Pangilinan J."/>
            <person name="Riley R."/>
            <person name="LaButti K."/>
            <person name="Andreopoulos B."/>
            <person name="Lipzen A."/>
            <person name="Chen C."/>
            <person name="Yan M."/>
            <person name="Daum C."/>
            <person name="Ng V."/>
            <person name="Clum A."/>
            <person name="Steindorff A."/>
            <person name="Ohm R.A."/>
            <person name="Martin F."/>
            <person name="Silar P."/>
            <person name="Natvig D.O."/>
            <person name="Lalanne C."/>
            <person name="Gautier V."/>
            <person name="Ament-Velasquez S.L."/>
            <person name="Kruys A."/>
            <person name="Hutchinson M.I."/>
            <person name="Powell A.J."/>
            <person name="Barry K."/>
            <person name="Miller A.N."/>
            <person name="Grigoriev I.V."/>
            <person name="Debuchy R."/>
            <person name="Gladieux P."/>
            <person name="Hiltunen Thoren M."/>
            <person name="Johannesson H."/>
        </authorList>
    </citation>
    <scope>NUCLEOTIDE SEQUENCE</scope>
    <source>
        <strain evidence="2">CBS 333.67</strain>
    </source>
</reference>
<evidence type="ECO:0000313" key="2">
    <source>
        <dbReference type="EMBL" id="KAK3304823.1"/>
    </source>
</evidence>
<name>A0AAJ0GRI7_9PEZI</name>
<proteinExistence type="predicted"/>